<dbReference type="EMBL" id="JAPFFF010000010">
    <property type="protein sequence ID" value="KAK8881090.1"/>
    <property type="molecule type" value="Genomic_DNA"/>
</dbReference>
<dbReference type="InterPro" id="IPR052775">
    <property type="entry name" value="IUN_hydrolase"/>
</dbReference>
<dbReference type="Pfam" id="PF01156">
    <property type="entry name" value="IU_nuc_hydro"/>
    <property type="match status" value="1"/>
</dbReference>
<keyword evidence="4" id="KW-1185">Reference proteome</keyword>
<dbReference type="InterPro" id="IPR001910">
    <property type="entry name" value="Inosine/uridine_hydrolase_dom"/>
</dbReference>
<comment type="caution">
    <text evidence="3">The sequence shown here is derived from an EMBL/GenBank/DDBJ whole genome shotgun (WGS) entry which is preliminary data.</text>
</comment>
<feature type="domain" description="Inosine/uridine-preferring nucleoside hydrolase" evidence="2">
    <location>
        <begin position="7"/>
        <end position="302"/>
    </location>
</feature>
<name>A0ABR2JT77_9EUKA</name>
<accession>A0ABR2JT77</accession>
<dbReference type="Proteomes" id="UP001470230">
    <property type="component" value="Unassembled WGS sequence"/>
</dbReference>
<proteinExistence type="inferred from homology"/>
<protein>
    <recommendedName>
        <fullName evidence="2">Inosine/uridine-preferring nucleoside hydrolase domain-containing protein</fullName>
    </recommendedName>
</protein>
<gene>
    <name evidence="3" type="ORF">M9Y10_003818</name>
</gene>
<dbReference type="InterPro" id="IPR036452">
    <property type="entry name" value="Ribo_hydro-like"/>
</dbReference>
<evidence type="ECO:0000256" key="1">
    <source>
        <dbReference type="ARBA" id="ARBA00009176"/>
    </source>
</evidence>
<evidence type="ECO:0000259" key="2">
    <source>
        <dbReference type="Pfam" id="PF01156"/>
    </source>
</evidence>
<dbReference type="PANTHER" id="PTHR46190:SF1">
    <property type="entry name" value="SI:CH211-201H21.5"/>
    <property type="match status" value="1"/>
</dbReference>
<evidence type="ECO:0000313" key="4">
    <source>
        <dbReference type="Proteomes" id="UP001470230"/>
    </source>
</evidence>
<evidence type="ECO:0000313" key="3">
    <source>
        <dbReference type="EMBL" id="KAK8881090.1"/>
    </source>
</evidence>
<comment type="similarity">
    <text evidence="1">Belongs to the IUNH family.</text>
</comment>
<reference evidence="3 4" key="1">
    <citation type="submission" date="2024-04" db="EMBL/GenBank/DDBJ databases">
        <title>Tritrichomonas musculus Genome.</title>
        <authorList>
            <person name="Alves-Ferreira E."/>
            <person name="Grigg M."/>
            <person name="Lorenzi H."/>
            <person name="Galac M."/>
        </authorList>
    </citation>
    <scope>NUCLEOTIDE SEQUENCE [LARGE SCALE GENOMIC DNA]</scope>
    <source>
        <strain evidence="3 4">EAF2021</strain>
    </source>
</reference>
<dbReference type="PANTHER" id="PTHR46190">
    <property type="entry name" value="SI:CH211-201H21.5-RELATED"/>
    <property type="match status" value="1"/>
</dbReference>
<organism evidence="3 4">
    <name type="scientific">Tritrichomonas musculus</name>
    <dbReference type="NCBI Taxonomy" id="1915356"/>
    <lineage>
        <taxon>Eukaryota</taxon>
        <taxon>Metamonada</taxon>
        <taxon>Parabasalia</taxon>
        <taxon>Tritrichomonadida</taxon>
        <taxon>Tritrichomonadidae</taxon>
        <taxon>Tritrichomonas</taxon>
    </lineage>
</organism>
<dbReference type="SUPFAM" id="SSF53590">
    <property type="entry name" value="Nucleoside hydrolase"/>
    <property type="match status" value="1"/>
</dbReference>
<dbReference type="Gene3D" id="3.90.245.10">
    <property type="entry name" value="Ribonucleoside hydrolase-like"/>
    <property type="match status" value="1"/>
</dbReference>
<sequence>MKSKKLLWIDTDCGIDDSTAILICLNSPDVEIVGISCIGGNASVDLVAHNVLRTLKVYGSESEKKIPVYVGCQKALLTDSMHIPEIHGNDGLGDIDSKSFGVEEVPPIQKANGIFQMIETIRNHEHISVLTLGPLTNFAIAYHISPDIASHIDELVIMGGADDLDGNSTKFAEFNIRCDPEAAEIIFREFPQNKIILSTWSLTKRYGITGENYDLIFGQNDYVIQRWIAQTWKKALEHDDNVALMADPLAAFIVCYGDKAIEEDKRMKVDVPCFGDEIGATKCVNDENGARIVQKINFDLFINIMKNLLTFR</sequence>